<name>A0A087GS69_ARAAL</name>
<evidence type="ECO:0000313" key="3">
    <source>
        <dbReference type="Proteomes" id="UP000029120"/>
    </source>
</evidence>
<organism evidence="2 3">
    <name type="scientific">Arabis alpina</name>
    <name type="common">Alpine rock-cress</name>
    <dbReference type="NCBI Taxonomy" id="50452"/>
    <lineage>
        <taxon>Eukaryota</taxon>
        <taxon>Viridiplantae</taxon>
        <taxon>Streptophyta</taxon>
        <taxon>Embryophyta</taxon>
        <taxon>Tracheophyta</taxon>
        <taxon>Spermatophyta</taxon>
        <taxon>Magnoliopsida</taxon>
        <taxon>eudicotyledons</taxon>
        <taxon>Gunneridae</taxon>
        <taxon>Pentapetalae</taxon>
        <taxon>rosids</taxon>
        <taxon>malvids</taxon>
        <taxon>Brassicales</taxon>
        <taxon>Brassicaceae</taxon>
        <taxon>Arabideae</taxon>
        <taxon>Arabis</taxon>
    </lineage>
</organism>
<dbReference type="Gramene" id="KFK32721">
    <property type="protein sequence ID" value="KFK32721"/>
    <property type="gene ID" value="AALP_AA6G280100"/>
</dbReference>
<accession>A0A087GS69</accession>
<dbReference type="Proteomes" id="UP000029120">
    <property type="component" value="Chromosome 6"/>
</dbReference>
<keyword evidence="3" id="KW-1185">Reference proteome</keyword>
<dbReference type="eggNOG" id="ENOG502S113">
    <property type="taxonomic scope" value="Eukaryota"/>
</dbReference>
<feature type="region of interest" description="Disordered" evidence="1">
    <location>
        <begin position="21"/>
        <end position="43"/>
    </location>
</feature>
<dbReference type="PANTHER" id="PTHR36734:SF1">
    <property type="entry name" value="OS02G0815300 PROTEIN"/>
    <property type="match status" value="1"/>
</dbReference>
<sequence>MASTISLSLLSSGGGALQARCARDAHVSPRAAHPNKPAPPSFSLSSASRRNLLFSLTAATVVTGLQPASMAENIPLFGIRKKLRKAEEEAVEIVKEGFETAEKGVVAAEKGLEAAERGVENAEKGLEEAEREVVTAVSYNGLTQAGAVVAAEFVGVLVGTSVVNGILGPEAQKS</sequence>
<dbReference type="PANTHER" id="PTHR36734">
    <property type="entry name" value="YCF37-LIKE PROTEIN"/>
    <property type="match status" value="1"/>
</dbReference>
<evidence type="ECO:0000313" key="2">
    <source>
        <dbReference type="EMBL" id="KFK32721.1"/>
    </source>
</evidence>
<dbReference type="OMA" id="HCEHTSH"/>
<dbReference type="EMBL" id="CM002874">
    <property type="protein sequence ID" value="KFK32721.1"/>
    <property type="molecule type" value="Genomic_DNA"/>
</dbReference>
<dbReference type="GO" id="GO:0009543">
    <property type="term" value="C:chloroplast thylakoid lumen"/>
    <property type="evidence" value="ECO:0007669"/>
    <property type="project" value="EnsemblPlants"/>
</dbReference>
<reference evidence="3" key="1">
    <citation type="journal article" date="2015" name="Nat. Plants">
        <title>Genome expansion of Arabis alpina linked with retrotransposition and reduced symmetric DNA methylation.</title>
        <authorList>
            <person name="Willing E.M."/>
            <person name="Rawat V."/>
            <person name="Mandakova T."/>
            <person name="Maumus F."/>
            <person name="James G.V."/>
            <person name="Nordstroem K.J."/>
            <person name="Becker C."/>
            <person name="Warthmann N."/>
            <person name="Chica C."/>
            <person name="Szarzynska B."/>
            <person name="Zytnicki M."/>
            <person name="Albani M.C."/>
            <person name="Kiefer C."/>
            <person name="Bergonzi S."/>
            <person name="Castaings L."/>
            <person name="Mateos J.L."/>
            <person name="Berns M.C."/>
            <person name="Bujdoso N."/>
            <person name="Piofczyk T."/>
            <person name="de Lorenzo L."/>
            <person name="Barrero-Sicilia C."/>
            <person name="Mateos I."/>
            <person name="Piednoel M."/>
            <person name="Hagmann J."/>
            <person name="Chen-Min-Tao R."/>
            <person name="Iglesias-Fernandez R."/>
            <person name="Schuster S.C."/>
            <person name="Alonso-Blanco C."/>
            <person name="Roudier F."/>
            <person name="Carbonero P."/>
            <person name="Paz-Ares J."/>
            <person name="Davis S.J."/>
            <person name="Pecinka A."/>
            <person name="Quesneville H."/>
            <person name="Colot V."/>
            <person name="Lysak M.A."/>
            <person name="Weigel D."/>
            <person name="Coupland G."/>
            <person name="Schneeberger K."/>
        </authorList>
    </citation>
    <scope>NUCLEOTIDE SEQUENCE [LARGE SCALE GENOMIC DNA]</scope>
    <source>
        <strain evidence="3">cv. Pajares</strain>
    </source>
</reference>
<dbReference type="OrthoDB" id="782330at2759"/>
<gene>
    <name evidence="2" type="ordered locus">AALP_Aa6g280100</name>
</gene>
<dbReference type="AlphaFoldDB" id="A0A087GS69"/>
<protein>
    <submittedName>
        <fullName evidence="2">Uncharacterized protein</fullName>
    </submittedName>
</protein>
<evidence type="ECO:0000256" key="1">
    <source>
        <dbReference type="SAM" id="MobiDB-lite"/>
    </source>
</evidence>
<proteinExistence type="predicted"/>